<gene>
    <name evidence="1" type="ORF">GPUH_LOCUS2296</name>
</gene>
<dbReference type="WBParaSite" id="GPUH_0000230001-mRNA-1">
    <property type="protein sequence ID" value="GPUH_0000230001-mRNA-1"/>
    <property type="gene ID" value="GPUH_0000230001"/>
</dbReference>
<protein>
    <submittedName>
        <fullName evidence="3">CUB domain-containing protein</fullName>
    </submittedName>
</protein>
<sequence length="354" mass="40037">MLERFCHNLKQPKIVTSRTEQALVTFQGGPYERAYLSGDDERTHNVGFVLFISLACGGTLYAENELKTFQLHAFKEDECRFTIRADDGQHVYLRLDQLQFNQRRASKARGKSAATIAVYDGAQEGAAALGIFHPECNPSSIERASRICSNRELRSTGSAMSVHLRGLNTFQLERVHFSYSTRIESYALKLPFSEYCAESYLEIRENNSSGKIATRACSFESAQPTMTSQSFWLRLRYINEEEDDTSDIEPLKPELMIKFKKLSKKKCVVVPLAILDPFIVFGGVVSGSAVSSPAADDWRLTEFSPIEWTLIAPDEHWIRVSIKDIEIPDERDENNIDVDQRDTLKGLVVSIQFA</sequence>
<dbReference type="AlphaFoldDB" id="A0A183D0Q4"/>
<evidence type="ECO:0000313" key="2">
    <source>
        <dbReference type="Proteomes" id="UP000271098"/>
    </source>
</evidence>
<organism evidence="3">
    <name type="scientific">Gongylonema pulchrum</name>
    <dbReference type="NCBI Taxonomy" id="637853"/>
    <lineage>
        <taxon>Eukaryota</taxon>
        <taxon>Metazoa</taxon>
        <taxon>Ecdysozoa</taxon>
        <taxon>Nematoda</taxon>
        <taxon>Chromadorea</taxon>
        <taxon>Rhabditida</taxon>
        <taxon>Spirurina</taxon>
        <taxon>Spiruromorpha</taxon>
        <taxon>Spiruroidea</taxon>
        <taxon>Gongylonematidae</taxon>
        <taxon>Gongylonema</taxon>
    </lineage>
</organism>
<proteinExistence type="predicted"/>
<dbReference type="EMBL" id="UYRT01003356">
    <property type="protein sequence ID" value="VDK33336.1"/>
    <property type="molecule type" value="Genomic_DNA"/>
</dbReference>
<dbReference type="OrthoDB" id="10633371at2759"/>
<name>A0A183D0Q4_9BILA</name>
<evidence type="ECO:0000313" key="1">
    <source>
        <dbReference type="EMBL" id="VDK33336.1"/>
    </source>
</evidence>
<evidence type="ECO:0000313" key="3">
    <source>
        <dbReference type="WBParaSite" id="GPUH_0000230001-mRNA-1"/>
    </source>
</evidence>
<keyword evidence="2" id="KW-1185">Reference proteome</keyword>
<dbReference type="SUPFAM" id="SSF49854">
    <property type="entry name" value="Spermadhesin, CUB domain"/>
    <property type="match status" value="2"/>
</dbReference>
<reference evidence="1 2" key="2">
    <citation type="submission" date="2018-11" db="EMBL/GenBank/DDBJ databases">
        <authorList>
            <consortium name="Pathogen Informatics"/>
        </authorList>
    </citation>
    <scope>NUCLEOTIDE SEQUENCE [LARGE SCALE GENOMIC DNA]</scope>
</reference>
<dbReference type="Proteomes" id="UP000271098">
    <property type="component" value="Unassembled WGS sequence"/>
</dbReference>
<dbReference type="InterPro" id="IPR035914">
    <property type="entry name" value="Sperma_CUB_dom_sf"/>
</dbReference>
<accession>A0A183D0Q4</accession>
<reference evidence="3" key="1">
    <citation type="submission" date="2016-06" db="UniProtKB">
        <authorList>
            <consortium name="WormBaseParasite"/>
        </authorList>
    </citation>
    <scope>IDENTIFICATION</scope>
</reference>
<dbReference type="Gene3D" id="2.60.120.290">
    <property type="entry name" value="Spermadhesin, CUB domain"/>
    <property type="match status" value="1"/>
</dbReference>